<feature type="transmembrane region" description="Helical" evidence="19">
    <location>
        <begin position="408"/>
        <end position="431"/>
    </location>
</feature>
<comment type="caution">
    <text evidence="21">The sequence shown here is derived from an EMBL/GenBank/DDBJ whole genome shotgun (WGS) entry which is preliminary data.</text>
</comment>
<dbReference type="Gene3D" id="1.10.510.10">
    <property type="entry name" value="Transferase(Phosphotransferase) domain 1"/>
    <property type="match status" value="1"/>
</dbReference>
<evidence type="ECO:0000256" key="19">
    <source>
        <dbReference type="SAM" id="Phobius"/>
    </source>
</evidence>
<keyword evidence="9" id="KW-0677">Repeat</keyword>
<evidence type="ECO:0000256" key="11">
    <source>
        <dbReference type="ARBA" id="ARBA00022777"/>
    </source>
</evidence>
<feature type="transmembrane region" description="Helical" evidence="19">
    <location>
        <begin position="1096"/>
        <end position="1119"/>
    </location>
</feature>
<dbReference type="FunFam" id="1.10.510.10:FF:000146">
    <property type="entry name" value="LRR receptor-like serine/threonine-protein kinase IOS1"/>
    <property type="match status" value="1"/>
</dbReference>
<evidence type="ECO:0000313" key="22">
    <source>
        <dbReference type="Proteomes" id="UP001141806"/>
    </source>
</evidence>
<dbReference type="SUPFAM" id="SSF52058">
    <property type="entry name" value="L domain-like"/>
    <property type="match status" value="1"/>
</dbReference>
<evidence type="ECO:0000256" key="9">
    <source>
        <dbReference type="ARBA" id="ARBA00022737"/>
    </source>
</evidence>
<evidence type="ECO:0000259" key="20">
    <source>
        <dbReference type="PROSITE" id="PS50011"/>
    </source>
</evidence>
<evidence type="ECO:0000256" key="6">
    <source>
        <dbReference type="ARBA" id="ARBA00022679"/>
    </source>
</evidence>
<dbReference type="EC" id="2.7.11.1" evidence="2"/>
<dbReference type="Gene3D" id="3.30.200.20">
    <property type="entry name" value="Phosphorylase Kinase, domain 1"/>
    <property type="match status" value="1"/>
</dbReference>
<dbReference type="PROSITE" id="PS50011">
    <property type="entry name" value="PROTEIN_KINASE_DOM"/>
    <property type="match status" value="1"/>
</dbReference>
<dbReference type="InterPro" id="IPR001245">
    <property type="entry name" value="Ser-Thr/Tyr_kinase_cat_dom"/>
</dbReference>
<dbReference type="FunFam" id="3.30.200.20:FF:000178">
    <property type="entry name" value="serine/threonine-protein kinase PBS1-like"/>
    <property type="match status" value="1"/>
</dbReference>
<dbReference type="GO" id="GO:0005524">
    <property type="term" value="F:ATP binding"/>
    <property type="evidence" value="ECO:0007669"/>
    <property type="project" value="UniProtKB-KW"/>
</dbReference>
<dbReference type="InterPro" id="IPR024788">
    <property type="entry name" value="Malectin-like_Carb-bd_dom"/>
</dbReference>
<dbReference type="EMBL" id="JAMYWD010000004">
    <property type="protein sequence ID" value="KAJ4972879.1"/>
    <property type="molecule type" value="Genomic_DNA"/>
</dbReference>
<reference evidence="21" key="1">
    <citation type="journal article" date="2023" name="Plant J.">
        <title>The genome of the king protea, Protea cynaroides.</title>
        <authorList>
            <person name="Chang J."/>
            <person name="Duong T.A."/>
            <person name="Schoeman C."/>
            <person name="Ma X."/>
            <person name="Roodt D."/>
            <person name="Barker N."/>
            <person name="Li Z."/>
            <person name="Van de Peer Y."/>
            <person name="Mizrachi E."/>
        </authorList>
    </citation>
    <scope>NUCLEOTIDE SEQUENCE</scope>
    <source>
        <tissue evidence="21">Young leaves</tissue>
    </source>
</reference>
<evidence type="ECO:0000256" key="17">
    <source>
        <dbReference type="ARBA" id="ARBA00047899"/>
    </source>
</evidence>
<keyword evidence="7 19" id="KW-0812">Transmembrane</keyword>
<evidence type="ECO:0000256" key="13">
    <source>
        <dbReference type="ARBA" id="ARBA00022989"/>
    </source>
</evidence>
<dbReference type="SMART" id="SM00220">
    <property type="entry name" value="S_TKc"/>
    <property type="match status" value="1"/>
</dbReference>
<dbReference type="Pfam" id="PF12819">
    <property type="entry name" value="Malectin_like"/>
    <property type="match status" value="2"/>
</dbReference>
<keyword evidence="11" id="KW-0418">Kinase</keyword>
<keyword evidence="13 19" id="KW-1133">Transmembrane helix</keyword>
<dbReference type="GO" id="GO:0004674">
    <property type="term" value="F:protein serine/threonine kinase activity"/>
    <property type="evidence" value="ECO:0007669"/>
    <property type="project" value="UniProtKB-KW"/>
</dbReference>
<protein>
    <recommendedName>
        <fullName evidence="2">non-specific serine/threonine protein kinase</fullName>
        <ecNumber evidence="2">2.7.11.1</ecNumber>
    </recommendedName>
</protein>
<gene>
    <name evidence="21" type="ORF">NE237_006053</name>
</gene>
<dbReference type="GO" id="GO:0016020">
    <property type="term" value="C:membrane"/>
    <property type="evidence" value="ECO:0007669"/>
    <property type="project" value="UniProtKB-SubCell"/>
</dbReference>
<dbReference type="SUPFAM" id="SSF56112">
    <property type="entry name" value="Protein kinase-like (PK-like)"/>
    <property type="match status" value="1"/>
</dbReference>
<dbReference type="FunFam" id="3.80.10.10:FF:000041">
    <property type="entry name" value="LRR receptor-like serine/threonine-protein kinase ERECTA"/>
    <property type="match status" value="1"/>
</dbReference>
<dbReference type="Pfam" id="PF07714">
    <property type="entry name" value="PK_Tyr_Ser-Thr"/>
    <property type="match status" value="1"/>
</dbReference>
<keyword evidence="12" id="KW-0067">ATP-binding</keyword>
<evidence type="ECO:0000256" key="7">
    <source>
        <dbReference type="ARBA" id="ARBA00022692"/>
    </source>
</evidence>
<organism evidence="21 22">
    <name type="scientific">Protea cynaroides</name>
    <dbReference type="NCBI Taxonomy" id="273540"/>
    <lineage>
        <taxon>Eukaryota</taxon>
        <taxon>Viridiplantae</taxon>
        <taxon>Streptophyta</taxon>
        <taxon>Embryophyta</taxon>
        <taxon>Tracheophyta</taxon>
        <taxon>Spermatophyta</taxon>
        <taxon>Magnoliopsida</taxon>
        <taxon>Proteales</taxon>
        <taxon>Proteaceae</taxon>
        <taxon>Protea</taxon>
    </lineage>
</organism>
<feature type="domain" description="Protein kinase" evidence="20">
    <location>
        <begin position="1177"/>
        <end position="1451"/>
    </location>
</feature>
<dbReference type="InterPro" id="IPR011009">
    <property type="entry name" value="Kinase-like_dom_sf"/>
</dbReference>
<evidence type="ECO:0000256" key="15">
    <source>
        <dbReference type="ARBA" id="ARBA00023170"/>
    </source>
</evidence>
<dbReference type="Pfam" id="PF00560">
    <property type="entry name" value="LRR_1"/>
    <property type="match status" value="3"/>
</dbReference>
<evidence type="ECO:0000256" key="2">
    <source>
        <dbReference type="ARBA" id="ARBA00012513"/>
    </source>
</evidence>
<sequence>MTFETNCRVCQLRLWRCTRNYTDQSTGLLWVSDTGFIRRGKSVVVRNPNVNILQYQRRRDFPADRHKYCYTLNTTERRRYLVRTTFQYGNSDSGDPYPEFQLYLDATMWSTITVLDASRVYVEEMIIRAPSISIDVGLCCASTGSPFISTLELRPLNISMYATNYEDSFYLAVAARVNFGAPSKDPIRKILQARSQKELLYKGSTCRAATFFTMAYITVNATILTDSGGNCSVSDCTGKPNPECKFQQNEGYQKCLSNITSDLIAATALSSMVGSFAMGLLANLQLGLAPAIGINAYIAYNLVGFHGSGPLSYQTALAVILLEGCIFLATAAFGIGLFIAFTGLQAHQGVGLVDPSSSTLVTLTACAKTNPVTDKCVGGTMQSPTFWLGAVGFLIISYGFMKETKGSMIYGILFVTVISWIRGTSVTYFPYTPLGDSNYKYFKKIIDFHKIKSTAGAISFSEFNRSEVWVALVTLLYVDLLSVTATLYSLAELGGFIDENGSFEGIGLHMALNLYDYMMSLIRWVMKMKRMVDGDQNQVSAATVADPMAEIIDTTLYQKGSFPFSSSMAVLLQLLVLFLHLIRSVICQVEEFVSLDCGGTRNYTDPSTGLPWVSDTGFIRCGKSVVVKNPNGNILQYQRRRDFPADRNKYCYTLNTTERRRYLVRTTFQYGNSDSGDPYPEFQLYLDATMWSTITVLDASRVYVEEMIIRAPSISIDVCLCCASTGSPFISTLELRPLNISMYATDYEDSFYLAVAARVNFGALSKDPIRYPDDPYDRIWESDLDRRQNFLVGMAPGTERISTSKYINVTREFPPIKAMQTAVVGTQGRLSYRLNLEGFPANARAYAYMAEIEDLGKNETRRFRLEQPQVGYNNAIVNIMENANGSNTLYEPSYMNVSLDFVLSFSFVKTQDSTRGPLLNAIEISKYVQINPKTESNDAMTLEAFRSRFSGSDWNHEEGDPCIPTQWEWVTCSSSSPPRITKLTLSEKHLKGKIPDELKHLDCLTELWLNGNSLSGSIPDISNLRSLTIVHLENNRLTGPIPSYFGDMPMLQELYVQNNSLSGEIPPTLLTRKLVFLYDGNTKLIQGVPHKKNFKLALGTSIGVFVVFLAFILGILLLLCNLRRKPFQEENNDKCNSLCTTSKPSAAYSLVRGGALMDEGPDVAYYITLSDLEEATQGFSRKIGKGSFGPVYYGKMKDGKEVAVKILANASSHGNQQFVNEVALLSRIHHRNLVPLVGYCEEAHQCILVYEYMHNGSLQDHIHDSVNQKQLDWLSRLSIAEDAAKGLEYLHTGCNPSIIHRDVKTSNILLDINMRAKVSDFGLSRQADENLTHVSSVVCGTVGYLDPEYYANQQLTEKSDVYSFGVVLLELISGRKPVSVEEYGSEWHIIHWARSMIRKGNVMSILDPSLAGNIKIESLWRIAEVAILSIEPHGACRPKMQEIVLAIQDAIKIEKGRQKTSTTRSHSWTRQSPHISLPSASLEIDSTDFSSGCIAPSAR</sequence>
<evidence type="ECO:0000256" key="1">
    <source>
        <dbReference type="ARBA" id="ARBA00004167"/>
    </source>
</evidence>
<evidence type="ECO:0000256" key="8">
    <source>
        <dbReference type="ARBA" id="ARBA00022729"/>
    </source>
</evidence>
<evidence type="ECO:0000256" key="12">
    <source>
        <dbReference type="ARBA" id="ARBA00022840"/>
    </source>
</evidence>
<evidence type="ECO:0000256" key="16">
    <source>
        <dbReference type="ARBA" id="ARBA00023180"/>
    </source>
</evidence>
<keyword evidence="8" id="KW-0732">Signal</keyword>
<dbReference type="InterPro" id="IPR008271">
    <property type="entry name" value="Ser/Thr_kinase_AS"/>
</dbReference>
<dbReference type="InterPro" id="IPR032675">
    <property type="entry name" value="LRR_dom_sf"/>
</dbReference>
<evidence type="ECO:0000256" key="4">
    <source>
        <dbReference type="ARBA" id="ARBA00022553"/>
    </source>
</evidence>
<feature type="transmembrane region" description="Helical" evidence="19">
    <location>
        <begin position="317"/>
        <end position="341"/>
    </location>
</feature>
<dbReference type="InterPro" id="IPR001611">
    <property type="entry name" value="Leu-rich_rpt"/>
</dbReference>
<keyword evidence="4" id="KW-0597">Phosphoprotein</keyword>
<evidence type="ECO:0000313" key="21">
    <source>
        <dbReference type="EMBL" id="KAJ4972879.1"/>
    </source>
</evidence>
<keyword evidence="3" id="KW-0723">Serine/threonine-protein kinase</keyword>
<dbReference type="CDD" id="cd14066">
    <property type="entry name" value="STKc_IRAK"/>
    <property type="match status" value="1"/>
</dbReference>
<keyword evidence="6" id="KW-0808">Transferase</keyword>
<keyword evidence="15" id="KW-0675">Receptor</keyword>
<keyword evidence="22" id="KW-1185">Reference proteome</keyword>
<evidence type="ECO:0000256" key="5">
    <source>
        <dbReference type="ARBA" id="ARBA00022614"/>
    </source>
</evidence>
<comment type="catalytic activity">
    <reaction evidence="17">
        <text>L-threonyl-[protein] + ATP = O-phospho-L-threonyl-[protein] + ADP + H(+)</text>
        <dbReference type="Rhea" id="RHEA:46608"/>
        <dbReference type="Rhea" id="RHEA-COMP:11060"/>
        <dbReference type="Rhea" id="RHEA-COMP:11605"/>
        <dbReference type="ChEBI" id="CHEBI:15378"/>
        <dbReference type="ChEBI" id="CHEBI:30013"/>
        <dbReference type="ChEBI" id="CHEBI:30616"/>
        <dbReference type="ChEBI" id="CHEBI:61977"/>
        <dbReference type="ChEBI" id="CHEBI:456216"/>
        <dbReference type="EC" id="2.7.11.1"/>
    </reaction>
</comment>
<dbReference type="PANTHER" id="PTHR45631">
    <property type="entry name" value="OS07G0107800 PROTEIN-RELATED"/>
    <property type="match status" value="1"/>
</dbReference>
<keyword evidence="14 19" id="KW-0472">Membrane</keyword>
<evidence type="ECO:0000256" key="14">
    <source>
        <dbReference type="ARBA" id="ARBA00023136"/>
    </source>
</evidence>
<feature type="transmembrane region" description="Helical" evidence="19">
    <location>
        <begin position="468"/>
        <end position="491"/>
    </location>
</feature>
<evidence type="ECO:0000256" key="10">
    <source>
        <dbReference type="ARBA" id="ARBA00022741"/>
    </source>
</evidence>
<dbReference type="PANTHER" id="PTHR45631:SF19">
    <property type="entry name" value="PROTEIN KINASE DOMAIN-CONTAINING PROTEIN"/>
    <property type="match status" value="1"/>
</dbReference>
<name>A0A9Q0KMD4_9MAGN</name>
<keyword evidence="5" id="KW-0433">Leucine-rich repeat</keyword>
<feature type="transmembrane region" description="Helical" evidence="19">
    <location>
        <begin position="562"/>
        <end position="582"/>
    </location>
</feature>
<evidence type="ECO:0000256" key="3">
    <source>
        <dbReference type="ARBA" id="ARBA00022527"/>
    </source>
</evidence>
<dbReference type="Proteomes" id="UP001141806">
    <property type="component" value="Unassembled WGS sequence"/>
</dbReference>
<keyword evidence="10" id="KW-0547">Nucleotide-binding</keyword>
<proteinExistence type="predicted"/>
<comment type="subcellular location">
    <subcellularLocation>
        <location evidence="1">Membrane</location>
        <topology evidence="1">Single-pass membrane protein</topology>
    </subcellularLocation>
</comment>
<evidence type="ECO:0000256" key="18">
    <source>
        <dbReference type="ARBA" id="ARBA00048679"/>
    </source>
</evidence>
<dbReference type="Gene3D" id="3.80.10.10">
    <property type="entry name" value="Ribonuclease Inhibitor"/>
    <property type="match status" value="1"/>
</dbReference>
<dbReference type="OrthoDB" id="1111193at2759"/>
<keyword evidence="16" id="KW-0325">Glycoprotein</keyword>
<comment type="catalytic activity">
    <reaction evidence="18">
        <text>L-seryl-[protein] + ATP = O-phospho-L-seryl-[protein] + ADP + H(+)</text>
        <dbReference type="Rhea" id="RHEA:17989"/>
        <dbReference type="Rhea" id="RHEA-COMP:9863"/>
        <dbReference type="Rhea" id="RHEA-COMP:11604"/>
        <dbReference type="ChEBI" id="CHEBI:15378"/>
        <dbReference type="ChEBI" id="CHEBI:29999"/>
        <dbReference type="ChEBI" id="CHEBI:30616"/>
        <dbReference type="ChEBI" id="CHEBI:83421"/>
        <dbReference type="ChEBI" id="CHEBI:456216"/>
        <dbReference type="EC" id="2.7.11.1"/>
    </reaction>
</comment>
<dbReference type="PROSITE" id="PS51450">
    <property type="entry name" value="LRR"/>
    <property type="match status" value="1"/>
</dbReference>
<accession>A0A9Q0KMD4</accession>
<dbReference type="InterPro" id="IPR000719">
    <property type="entry name" value="Prot_kinase_dom"/>
</dbReference>
<feature type="transmembrane region" description="Helical" evidence="19">
    <location>
        <begin position="384"/>
        <end position="401"/>
    </location>
</feature>
<dbReference type="PROSITE" id="PS00108">
    <property type="entry name" value="PROTEIN_KINASE_ST"/>
    <property type="match status" value="1"/>
</dbReference>
<feature type="transmembrane region" description="Helical" evidence="19">
    <location>
        <begin position="288"/>
        <end position="305"/>
    </location>
</feature>